<comment type="caution">
    <text evidence="1">The sequence shown here is derived from an EMBL/GenBank/DDBJ whole genome shotgun (WGS) entry which is preliminary data.</text>
</comment>
<dbReference type="Proteomes" id="UP000660862">
    <property type="component" value="Unassembled WGS sequence"/>
</dbReference>
<sequence>MSGKIDIGNPSEGGIQVMKFFGDKVVVLKERAIYEVTGFSSNSPSQKLIVNEGINSEVVGRIFLTALVLFKKEYIKVTEIERIIPLVNEILSEIFVLEDDIQRYNVMEKKEIDDYELRRKNNEDFRLPSILHLEPRCKAIVQRCDHLEQILISILSIFYAGEKITKQSHFPTFVEIVKNKYGQNSQFYKAMDRITYFTTIIRELRNGLDHRLSTVTVSNFSQKPNNDILTPTIELKHKKAKLERISIYEFLKILTPNYLSIFEQIFVHLASSFCAHPNVVAVGLIPESKKMYKYLDYSYVLKFGDMGEFYDQSF</sequence>
<reference evidence="1" key="1">
    <citation type="journal article" date="2014" name="Int. J. Syst. Evol. Microbiol.">
        <title>Complete genome sequence of Corynebacterium casei LMG S-19264T (=DSM 44701T), isolated from a smear-ripened cheese.</title>
        <authorList>
            <consortium name="US DOE Joint Genome Institute (JGI-PGF)"/>
            <person name="Walter F."/>
            <person name="Albersmeier A."/>
            <person name="Kalinowski J."/>
            <person name="Ruckert C."/>
        </authorList>
    </citation>
    <scope>NUCLEOTIDE SEQUENCE</scope>
    <source>
        <strain evidence="1">CGMCC 1.12195</strain>
    </source>
</reference>
<proteinExistence type="predicted"/>
<keyword evidence="2" id="KW-1185">Reference proteome</keyword>
<protein>
    <submittedName>
        <fullName evidence="1">Uncharacterized protein</fullName>
    </submittedName>
</protein>
<name>A0A917MDR7_9SPHI</name>
<evidence type="ECO:0000313" key="1">
    <source>
        <dbReference type="EMBL" id="GGG96486.1"/>
    </source>
</evidence>
<gene>
    <name evidence="1" type="ORF">GCM10007415_34600</name>
</gene>
<evidence type="ECO:0000313" key="2">
    <source>
        <dbReference type="Proteomes" id="UP000660862"/>
    </source>
</evidence>
<dbReference type="RefSeq" id="WP_188507344.1">
    <property type="nucleotide sequence ID" value="NZ_BMER01000004.1"/>
</dbReference>
<dbReference type="EMBL" id="BMER01000004">
    <property type="protein sequence ID" value="GGG96486.1"/>
    <property type="molecule type" value="Genomic_DNA"/>
</dbReference>
<reference evidence="1" key="2">
    <citation type="submission" date="2020-09" db="EMBL/GenBank/DDBJ databases">
        <authorList>
            <person name="Sun Q."/>
            <person name="Zhou Y."/>
        </authorList>
    </citation>
    <scope>NUCLEOTIDE SEQUENCE</scope>
    <source>
        <strain evidence="1">CGMCC 1.12195</strain>
    </source>
</reference>
<organism evidence="1 2">
    <name type="scientific">Parapedobacter pyrenivorans</name>
    <dbReference type="NCBI Taxonomy" id="1305674"/>
    <lineage>
        <taxon>Bacteria</taxon>
        <taxon>Pseudomonadati</taxon>
        <taxon>Bacteroidota</taxon>
        <taxon>Sphingobacteriia</taxon>
        <taxon>Sphingobacteriales</taxon>
        <taxon>Sphingobacteriaceae</taxon>
        <taxon>Parapedobacter</taxon>
    </lineage>
</organism>
<accession>A0A917MDR7</accession>
<dbReference type="AlphaFoldDB" id="A0A917MDR7"/>